<evidence type="ECO:0000256" key="1">
    <source>
        <dbReference type="SAM" id="SignalP"/>
    </source>
</evidence>
<organism evidence="3 4">
    <name type="scientific">Oceaniferula marina</name>
    <dbReference type="NCBI Taxonomy" id="2748318"/>
    <lineage>
        <taxon>Bacteria</taxon>
        <taxon>Pseudomonadati</taxon>
        <taxon>Verrucomicrobiota</taxon>
        <taxon>Verrucomicrobiia</taxon>
        <taxon>Verrucomicrobiales</taxon>
        <taxon>Verrucomicrobiaceae</taxon>
        <taxon>Oceaniferula</taxon>
    </lineage>
</organism>
<sequence length="264" mass="29057">MKSIQSWTFLLSLCGLLGGVCAQQETASRQVVPPLPPLPDASKEQAEQAVSLGVQVIKPGVALYAQLPSLPKGSGFLLKAVIPDGAASVAGLKPMDLIWKLDGQILINESQMLVLLAMHRPGDKVELSYFRSGEARSSTLTLQARSDQETPQPDLLAMPVAPPMLPMRVISYEDRSASISDKTGTATLTYREGKLWLRVESDQGIETFNNYVESSKQMAEVPMVWRSRLPVLQRSLEESIRMRRLPRVRHVPRSRTKARVAGGE</sequence>
<dbReference type="InterPro" id="IPR001478">
    <property type="entry name" value="PDZ"/>
</dbReference>
<feature type="signal peptide" evidence="1">
    <location>
        <begin position="1"/>
        <end position="22"/>
    </location>
</feature>
<dbReference type="SUPFAM" id="SSF50156">
    <property type="entry name" value="PDZ domain-like"/>
    <property type="match status" value="1"/>
</dbReference>
<evidence type="ECO:0000259" key="2">
    <source>
        <dbReference type="SMART" id="SM00228"/>
    </source>
</evidence>
<keyword evidence="4" id="KW-1185">Reference proteome</keyword>
<dbReference type="RefSeq" id="WP_178930563.1">
    <property type="nucleotide sequence ID" value="NZ_JACBAZ010000001.1"/>
</dbReference>
<dbReference type="SMART" id="SM00228">
    <property type="entry name" value="PDZ"/>
    <property type="match status" value="1"/>
</dbReference>
<keyword evidence="1" id="KW-0732">Signal</keyword>
<name>A0A851G8S3_9BACT</name>
<feature type="chain" id="PRO_5032549047" evidence="1">
    <location>
        <begin position="23"/>
        <end position="264"/>
    </location>
</feature>
<evidence type="ECO:0000313" key="4">
    <source>
        <dbReference type="Proteomes" id="UP000557872"/>
    </source>
</evidence>
<dbReference type="AlphaFoldDB" id="A0A851G8S3"/>
<reference evidence="3 4" key="1">
    <citation type="submission" date="2020-07" db="EMBL/GenBank/DDBJ databases">
        <title>Roseicoccus Jingziensis gen. nov., sp. nov., isolated from coastal seawater.</title>
        <authorList>
            <person name="Feng X."/>
        </authorList>
    </citation>
    <scope>NUCLEOTIDE SEQUENCE [LARGE SCALE GENOMIC DNA]</scope>
    <source>
        <strain evidence="3 4">N1E253</strain>
    </source>
</reference>
<evidence type="ECO:0000313" key="3">
    <source>
        <dbReference type="EMBL" id="NWK54013.1"/>
    </source>
</evidence>
<dbReference type="Gene3D" id="2.30.42.10">
    <property type="match status" value="1"/>
</dbReference>
<accession>A0A851G8S3</accession>
<protein>
    <submittedName>
        <fullName evidence="3">PDZ domain-containing protein</fullName>
    </submittedName>
</protein>
<comment type="caution">
    <text evidence="3">The sequence shown here is derived from an EMBL/GenBank/DDBJ whole genome shotgun (WGS) entry which is preliminary data.</text>
</comment>
<gene>
    <name evidence="3" type="ORF">HW115_00195</name>
</gene>
<dbReference type="Pfam" id="PF13180">
    <property type="entry name" value="PDZ_2"/>
    <property type="match status" value="1"/>
</dbReference>
<feature type="domain" description="PDZ" evidence="2">
    <location>
        <begin position="50"/>
        <end position="133"/>
    </location>
</feature>
<dbReference type="Proteomes" id="UP000557872">
    <property type="component" value="Unassembled WGS sequence"/>
</dbReference>
<dbReference type="EMBL" id="JACBAZ010000001">
    <property type="protein sequence ID" value="NWK54013.1"/>
    <property type="molecule type" value="Genomic_DNA"/>
</dbReference>
<dbReference type="InterPro" id="IPR036034">
    <property type="entry name" value="PDZ_sf"/>
</dbReference>
<proteinExistence type="predicted"/>